<evidence type="ECO:0000256" key="4">
    <source>
        <dbReference type="ARBA" id="ARBA00022723"/>
    </source>
</evidence>
<dbReference type="InterPro" id="IPR006483">
    <property type="entry name" value="CRISPR-assoc_Cas3_HD"/>
</dbReference>
<keyword evidence="7" id="KW-0347">Helicase</keyword>
<dbReference type="CDD" id="cd09641">
    <property type="entry name" value="Cas3''_I"/>
    <property type="match status" value="1"/>
</dbReference>
<organism evidence="13 14">
    <name type="scientific">Caryophanon tenue</name>
    <dbReference type="NCBI Taxonomy" id="33978"/>
    <lineage>
        <taxon>Bacteria</taxon>
        <taxon>Bacillati</taxon>
        <taxon>Bacillota</taxon>
        <taxon>Bacilli</taxon>
        <taxon>Bacillales</taxon>
        <taxon>Caryophanaceae</taxon>
        <taxon>Caryophanon</taxon>
    </lineage>
</organism>
<dbReference type="InterPro" id="IPR054712">
    <property type="entry name" value="Cas3-like_dom"/>
</dbReference>
<keyword evidence="3" id="KW-0540">Nuclease</keyword>
<evidence type="ECO:0000256" key="7">
    <source>
        <dbReference type="ARBA" id="ARBA00022806"/>
    </source>
</evidence>
<dbReference type="PROSITE" id="PS51194">
    <property type="entry name" value="HELICASE_CTER"/>
    <property type="match status" value="1"/>
</dbReference>
<dbReference type="Proteomes" id="UP000093199">
    <property type="component" value="Unassembled WGS sequence"/>
</dbReference>
<accession>A0A1C0YHN8</accession>
<name>A0A1C0YHN8_9BACL</name>
<keyword evidence="6" id="KW-0378">Hydrolase</keyword>
<dbReference type="GO" id="GO:0004518">
    <property type="term" value="F:nuclease activity"/>
    <property type="evidence" value="ECO:0007669"/>
    <property type="project" value="UniProtKB-KW"/>
</dbReference>
<dbReference type="InterPro" id="IPR027417">
    <property type="entry name" value="P-loop_NTPase"/>
</dbReference>
<keyword evidence="9" id="KW-0051">Antiviral defense</keyword>
<dbReference type="InterPro" id="IPR014001">
    <property type="entry name" value="Helicase_ATP-bd"/>
</dbReference>
<dbReference type="PROSITE" id="PS51192">
    <property type="entry name" value="HELICASE_ATP_BIND_1"/>
    <property type="match status" value="1"/>
</dbReference>
<evidence type="ECO:0000259" key="12">
    <source>
        <dbReference type="PROSITE" id="PS51643"/>
    </source>
</evidence>
<dbReference type="RefSeq" id="WP_066544525.1">
    <property type="nucleotide sequence ID" value="NZ_MASJ01000009.1"/>
</dbReference>
<evidence type="ECO:0000313" key="13">
    <source>
        <dbReference type="EMBL" id="OCS86661.1"/>
    </source>
</evidence>
<evidence type="ECO:0000259" key="10">
    <source>
        <dbReference type="PROSITE" id="PS51192"/>
    </source>
</evidence>
<dbReference type="GO" id="GO:0051607">
    <property type="term" value="P:defense response to virus"/>
    <property type="evidence" value="ECO:0007669"/>
    <property type="project" value="UniProtKB-KW"/>
</dbReference>
<evidence type="ECO:0000256" key="8">
    <source>
        <dbReference type="ARBA" id="ARBA00022840"/>
    </source>
</evidence>
<dbReference type="OrthoDB" id="9810236at2"/>
<dbReference type="SUPFAM" id="SSF52540">
    <property type="entry name" value="P-loop containing nucleoside triphosphate hydrolases"/>
    <property type="match status" value="1"/>
</dbReference>
<evidence type="ECO:0008006" key="15">
    <source>
        <dbReference type="Google" id="ProtNLM"/>
    </source>
</evidence>
<dbReference type="InterPro" id="IPR038257">
    <property type="entry name" value="CRISPR-assoc_Cas3_HD_sf"/>
</dbReference>
<dbReference type="Gene3D" id="1.10.3210.30">
    <property type="match status" value="1"/>
</dbReference>
<dbReference type="InterPro" id="IPR001650">
    <property type="entry name" value="Helicase_C-like"/>
</dbReference>
<dbReference type="EMBL" id="MASJ01000009">
    <property type="protein sequence ID" value="OCS86661.1"/>
    <property type="molecule type" value="Genomic_DNA"/>
</dbReference>
<dbReference type="GO" id="GO:0005524">
    <property type="term" value="F:ATP binding"/>
    <property type="evidence" value="ECO:0007669"/>
    <property type="project" value="UniProtKB-KW"/>
</dbReference>
<feature type="domain" description="Helicase ATP-binding" evidence="10">
    <location>
        <begin position="301"/>
        <end position="494"/>
    </location>
</feature>
<dbReference type="NCBIfam" id="TIGR01596">
    <property type="entry name" value="cas3_HD"/>
    <property type="match status" value="1"/>
</dbReference>
<dbReference type="Pfam" id="PF18019">
    <property type="entry name" value="Cas3_HD"/>
    <property type="match status" value="1"/>
</dbReference>
<dbReference type="PROSITE" id="PS51643">
    <property type="entry name" value="HD_CAS3"/>
    <property type="match status" value="1"/>
</dbReference>
<sequence>MLDVPLFDIKQIKNIDQMYAHTKKDSTEKELLGEHLHKTLNYFQFLYTEKKLASVFNKLAVRFFKDDQAAIELWEELAVNAIYLHDIGKINGNFQKVKMQNNQAFHVKSSNNANHSMLSAVIYYNHYFEKIKNVSSNQSNRQMLLLFLVMNSYVMSKHHGNFDTMEQFFRKFEEAFGDYQDITFFDGYTIRFQKLNNKLMKLLKMELKKYDMDAFIYIRLLYSCLCAADYYATGDFLKDQPLHYLGTIKDVQKYRDFYENGQIYQSIEAYRNNIYPHANLHDVKDINILRTELFIEAEQNLQKHQEQSLFYVEAPTGGGKTNISINLGLKLLQLNVDLNKIVYVFPFNTLVEQTYKTLQSHFDLPDDIAMLNSITPMLERVVKNEEQELSTDFEQTLLDRQFLHYPIVLTSHVNLFSYLFGVKKESIFALAHLANSVIILDEIQSYRNLIWKEIIQFLKEYAEILNIKVIIMSATLPRLGQLIDLELPSLIENKERYFQHPLFKHRVKFDFTLLEQQDFSMEDLVTTVAEKMKQKNQKILVEFITKKSAVQFYTRLKEELPTYAMDLLTGDDHKAERARIIQRALQEQQLVLIATQVVEAGVDIDMDIGFKNISILDAEEQFAGRINRSCKNENGGEVYFFELDRVNAIYKGDLRVNRLADYSVRNPTYQQFLLDKNFTDFYRAVFERVEQETTKQNEQNWEQFRSEKMCALDFLAIEKRMELISKKDYEITLFMNRDITLESGEVLNGSIIWQQYKELTYDKLLPFAIKKVELSKINEKMSYFLYRVTTVVNYQERIGEIFYIDEADQYFIDGKFNREALQSQSMFI</sequence>
<evidence type="ECO:0000256" key="5">
    <source>
        <dbReference type="ARBA" id="ARBA00022741"/>
    </source>
</evidence>
<evidence type="ECO:0000256" key="9">
    <source>
        <dbReference type="ARBA" id="ARBA00023118"/>
    </source>
</evidence>
<evidence type="ECO:0000313" key="14">
    <source>
        <dbReference type="Proteomes" id="UP000093199"/>
    </source>
</evidence>
<keyword evidence="5" id="KW-0547">Nucleotide-binding</keyword>
<dbReference type="InterPro" id="IPR006474">
    <property type="entry name" value="Helicase_Cas3_CRISPR-ass_core"/>
</dbReference>
<dbReference type="NCBIfam" id="TIGR01587">
    <property type="entry name" value="cas3_core"/>
    <property type="match status" value="1"/>
</dbReference>
<comment type="caution">
    <text evidence="13">The sequence shown here is derived from an EMBL/GenBank/DDBJ whole genome shotgun (WGS) entry which is preliminary data.</text>
</comment>
<dbReference type="Gene3D" id="3.40.50.300">
    <property type="entry name" value="P-loop containing nucleotide triphosphate hydrolases"/>
    <property type="match status" value="2"/>
</dbReference>
<comment type="similarity">
    <text evidence="1">In the N-terminal section; belongs to the CRISPR-associated nuclease Cas3-HD family.</text>
</comment>
<protein>
    <recommendedName>
        <fullName evidence="15">CRISPR-associated helicase/endonuclease Cas3</fullName>
    </recommendedName>
</protein>
<dbReference type="AlphaFoldDB" id="A0A1C0YHN8"/>
<dbReference type="STRING" id="33978.A6M13_12665"/>
<keyword evidence="8" id="KW-0067">ATP-binding</keyword>
<proteinExistence type="inferred from homology"/>
<dbReference type="GO" id="GO:0003676">
    <property type="term" value="F:nucleic acid binding"/>
    <property type="evidence" value="ECO:0007669"/>
    <property type="project" value="InterPro"/>
</dbReference>
<evidence type="ECO:0000256" key="2">
    <source>
        <dbReference type="ARBA" id="ARBA00009046"/>
    </source>
</evidence>
<feature type="domain" description="HD Cas3-type" evidence="12">
    <location>
        <begin position="25"/>
        <end position="231"/>
    </location>
</feature>
<dbReference type="Pfam" id="PF22590">
    <property type="entry name" value="Cas3-like_C_2"/>
    <property type="match status" value="1"/>
</dbReference>
<reference evidence="13 14" key="1">
    <citation type="submission" date="2016-07" db="EMBL/GenBank/DDBJ databases">
        <title>Caryophanon tenue genome sequencing.</title>
        <authorList>
            <person name="Verma A."/>
            <person name="Pal Y."/>
            <person name="Krishnamurthi S."/>
        </authorList>
    </citation>
    <scope>NUCLEOTIDE SEQUENCE [LARGE SCALE GENOMIC DNA]</scope>
    <source>
        <strain evidence="13 14">DSM 14152</strain>
    </source>
</reference>
<feature type="domain" description="Helicase C-terminal" evidence="11">
    <location>
        <begin position="520"/>
        <end position="668"/>
    </location>
</feature>
<comment type="similarity">
    <text evidence="2">In the central section; belongs to the CRISPR-associated helicase Cas3 family.</text>
</comment>
<dbReference type="GO" id="GO:0046872">
    <property type="term" value="F:metal ion binding"/>
    <property type="evidence" value="ECO:0007669"/>
    <property type="project" value="UniProtKB-KW"/>
</dbReference>
<dbReference type="GO" id="GO:0016787">
    <property type="term" value="F:hydrolase activity"/>
    <property type="evidence" value="ECO:0007669"/>
    <property type="project" value="UniProtKB-KW"/>
</dbReference>
<dbReference type="SMART" id="SM00487">
    <property type="entry name" value="DEXDc"/>
    <property type="match status" value="1"/>
</dbReference>
<evidence type="ECO:0000259" key="11">
    <source>
        <dbReference type="PROSITE" id="PS51194"/>
    </source>
</evidence>
<dbReference type="InterPro" id="IPR011545">
    <property type="entry name" value="DEAD/DEAH_box_helicase_dom"/>
</dbReference>
<dbReference type="Pfam" id="PF00270">
    <property type="entry name" value="DEAD"/>
    <property type="match status" value="1"/>
</dbReference>
<evidence type="ECO:0000256" key="3">
    <source>
        <dbReference type="ARBA" id="ARBA00022722"/>
    </source>
</evidence>
<evidence type="ECO:0000256" key="6">
    <source>
        <dbReference type="ARBA" id="ARBA00022801"/>
    </source>
</evidence>
<keyword evidence="4" id="KW-0479">Metal-binding</keyword>
<gene>
    <name evidence="13" type="ORF">A6M13_12665</name>
</gene>
<keyword evidence="14" id="KW-1185">Reference proteome</keyword>
<dbReference type="GO" id="GO:0004386">
    <property type="term" value="F:helicase activity"/>
    <property type="evidence" value="ECO:0007669"/>
    <property type="project" value="UniProtKB-KW"/>
</dbReference>
<evidence type="ECO:0000256" key="1">
    <source>
        <dbReference type="ARBA" id="ARBA00006847"/>
    </source>
</evidence>